<dbReference type="Gene3D" id="2.60.40.10">
    <property type="entry name" value="Immunoglobulins"/>
    <property type="match status" value="4"/>
</dbReference>
<dbReference type="InParanoid" id="A0A077ZPP2"/>
<feature type="domain" description="Dystroglycan-type cadherin-like" evidence="2">
    <location>
        <begin position="1172"/>
        <end position="1259"/>
    </location>
</feature>
<dbReference type="InterPro" id="IPR013783">
    <property type="entry name" value="Ig-like_fold"/>
</dbReference>
<keyword evidence="1" id="KW-1133">Transmembrane helix</keyword>
<keyword evidence="1" id="KW-0472">Membrane</keyword>
<accession>A0A077ZPP2</accession>
<sequence>MNINIHKKIRVKLKILSLKIQRSNNQKAQMVSNILFWIRKILDIEVSLGTLKSRISKRQVEKPKLKRIIQIKTKKENLTEILIAQMESSIQIGSEKMMEVTLRPEPWIQKMLLCENGQIWQSGCCTATSGNSNRVSALIALLDDDLSISPLIRIWSNSGATGTPDQEATDVDTTSDGGIFVTGFIQNAFSLGGYDCFILRLNYTLDVIYAKSFGTSTDHEQCYSIQVTRNYDYIYLGGIKYLTVGPTKREMIFYKFDSYGDSGIAKSLMPTGTENLSLKRIMLTERKTFSGTNDNNELYFCGYTDTNNGDILVGTVTSNSLSSISISVAFRYGSPQYETIGDCAMTEDNAYIILLFNTNHHMDRKSYSTTTSTKPIDYNLVYNAINPADYNSPYVITGGCYSACSRRATNTLIASHHTSIINYCEDNLFNQIDDYMTDYRNGDIYSWTTCDFYVFDYNAVDCSIENVRFSECSDWSGTLGSSDDYISNGVNAANNDCKWALSSINTEKPWYSTNCRNDQFKKNVYERLFTTYTTTTQRYSFWPYMFCIDNDGTQTNNYCTYDDINLIFEQDCTDDTNRGSYYNWFIIKIQVSTFVAGSMSAFPLEAAYFGDRDGNTVGYSIAVDDLGFIYITGTTDSNRLGAVSSEIVWLYAKTHWRMTFEARYKQTNALYKGVSEYLGKRFIRPKKYTNNDNPFYPSTSTTFSFTHNYLTESSVISYQTSDASISSHQINEKIFTLSFSQPVTLITLHIYTTGFLTDKAMTKSQMADSHASMSQTDPIRFVKTSTFTQYANLPNICLHYTDAGFDPTSLYKMDFYQKGYETSGTVSSITITSTSDVSSQSYLSLATSINEGIHYLWIQGNSLSYQYTTTYDCPNTHYGYYADNYLFRSQRRYETSLIVKVIVDDETLFPPENKQNIPDIAPVLGQKYSISNIDSYFTTSCSYFKVKRNKLLTASTSTNFNSTMIPYWMMFYEQNKTFVMYPESLGDIYIDVFCYNDIEEYAINTFLVSPKDTTPVSTFGTGITPYTIQYDKYGAVGQYFQWSMTTTYFTDADTSSDALDTTYKHTDHTVWLTYTTPYISGFKQIKWMGMMFGQSFQTTLNNIGTKTFNYQYQDQYSQNSIPTATFSIKINQIPSPQTIGINYKFSNIDPTDGLPTTYFDDIFPWVKDDYSNIINIFSATWFTDPDLDTLTYSLTMSDSTDRPLWIGFDKGTGELRGYPMVSDASRLMNLKFTAFDTKDGSYSFYKTLLVNVKPKNRVIYKEVRIGIDRYYAYNVSNLFYDQDGDPLSFSIPDSNELSSIREIGLDFYPANKLLAGKPSQLGTTSLIKIQASDPHGETSHIYFTIVVKDYRPYQRRNVQQYKDQVVTQGQYFYFTQPNLVFYDPGDDEPLVVYASTLDDEPLPTWLHFDPVSRGFYGVAPTVMTLKVQLRAMNQVSHDSKAFAFNLKVVPNYNPKTVVRHFSDDLTIYINDWFNISLDIQLFRDVEINRNATMSMRGSYGIDLPQWIKFNEDNRTIFGQATDYGVFRIDIQYVDDLGLKTYFNVKLTVLNQVRVDPSKIKINYVLFSITAIGFIIYMVYLVHFNFQVYVAHKKQDVKERGIKNARKRFENYQEIEVFYHMPLTKSYVDQSRQKYIRTVDSQETEKDDDEDIRGLQKRLKIIR</sequence>
<dbReference type="Proteomes" id="UP000039865">
    <property type="component" value="Unassembled WGS sequence"/>
</dbReference>
<evidence type="ECO:0000256" key="1">
    <source>
        <dbReference type="SAM" id="Phobius"/>
    </source>
</evidence>
<dbReference type="OrthoDB" id="17560at2759"/>
<feature type="domain" description="Dystroglycan-type cadherin-like" evidence="2">
    <location>
        <begin position="1356"/>
        <end position="1453"/>
    </location>
</feature>
<dbReference type="SUPFAM" id="SSF49313">
    <property type="entry name" value="Cadherin-like"/>
    <property type="match status" value="3"/>
</dbReference>
<proteinExistence type="predicted"/>
<dbReference type="InterPro" id="IPR010620">
    <property type="entry name" value="SBBP_repeat"/>
</dbReference>
<reference evidence="3 4" key="1">
    <citation type="submission" date="2014-06" db="EMBL/GenBank/DDBJ databases">
        <authorList>
            <person name="Swart Estienne"/>
        </authorList>
    </citation>
    <scope>NUCLEOTIDE SEQUENCE [LARGE SCALE GENOMIC DNA]</scope>
    <source>
        <strain evidence="3 4">130c</strain>
    </source>
</reference>
<evidence type="ECO:0000313" key="4">
    <source>
        <dbReference type="Proteomes" id="UP000039865"/>
    </source>
</evidence>
<dbReference type="EMBL" id="CCKQ01000279">
    <property type="protein sequence ID" value="CDW71340.1"/>
    <property type="molecule type" value="Genomic_DNA"/>
</dbReference>
<protein>
    <submittedName>
        <fullName evidence="3">Ig family protein</fullName>
    </submittedName>
</protein>
<dbReference type="InterPro" id="IPR015919">
    <property type="entry name" value="Cadherin-like_sf"/>
</dbReference>
<keyword evidence="4" id="KW-1185">Reference proteome</keyword>
<keyword evidence="1" id="KW-0812">Transmembrane</keyword>
<gene>
    <name evidence="3" type="primary">Contig17807.g18935</name>
    <name evidence="3" type="ORF">STYLEM_283</name>
</gene>
<feature type="transmembrane region" description="Helical" evidence="1">
    <location>
        <begin position="1563"/>
        <end position="1585"/>
    </location>
</feature>
<name>A0A077ZPP2_STYLE</name>
<dbReference type="SMART" id="SM00736">
    <property type="entry name" value="CADG"/>
    <property type="match status" value="4"/>
</dbReference>
<feature type="domain" description="Dystroglycan-type cadherin-like" evidence="2">
    <location>
        <begin position="1262"/>
        <end position="1354"/>
    </location>
</feature>
<dbReference type="Pfam" id="PF06739">
    <property type="entry name" value="SBBP"/>
    <property type="match status" value="1"/>
</dbReference>
<dbReference type="GO" id="GO:0005509">
    <property type="term" value="F:calcium ion binding"/>
    <property type="evidence" value="ECO:0007669"/>
    <property type="project" value="InterPro"/>
</dbReference>
<evidence type="ECO:0000313" key="3">
    <source>
        <dbReference type="EMBL" id="CDW71340.1"/>
    </source>
</evidence>
<feature type="domain" description="Dystroglycan-type cadherin-like" evidence="2">
    <location>
        <begin position="1456"/>
        <end position="1555"/>
    </location>
</feature>
<dbReference type="InterPro" id="IPR006644">
    <property type="entry name" value="Cadg"/>
</dbReference>
<dbReference type="GO" id="GO:0016020">
    <property type="term" value="C:membrane"/>
    <property type="evidence" value="ECO:0007669"/>
    <property type="project" value="InterPro"/>
</dbReference>
<organism evidence="3 4">
    <name type="scientific">Stylonychia lemnae</name>
    <name type="common">Ciliate</name>
    <dbReference type="NCBI Taxonomy" id="5949"/>
    <lineage>
        <taxon>Eukaryota</taxon>
        <taxon>Sar</taxon>
        <taxon>Alveolata</taxon>
        <taxon>Ciliophora</taxon>
        <taxon>Intramacronucleata</taxon>
        <taxon>Spirotrichea</taxon>
        <taxon>Stichotrichia</taxon>
        <taxon>Sporadotrichida</taxon>
        <taxon>Oxytrichidae</taxon>
        <taxon>Stylonychinae</taxon>
        <taxon>Stylonychia</taxon>
    </lineage>
</organism>
<evidence type="ECO:0000259" key="2">
    <source>
        <dbReference type="SMART" id="SM00736"/>
    </source>
</evidence>